<feature type="compositionally biased region" description="Basic and acidic residues" evidence="2">
    <location>
        <begin position="116"/>
        <end position="127"/>
    </location>
</feature>
<evidence type="ECO:0000313" key="3">
    <source>
        <dbReference type="EMBL" id="GBG26253.1"/>
    </source>
</evidence>
<comment type="caution">
    <text evidence="3">The sequence shown here is derived from an EMBL/GenBank/DDBJ whole genome shotgun (WGS) entry which is preliminary data.</text>
</comment>
<feature type="compositionally biased region" description="Low complexity" evidence="2">
    <location>
        <begin position="135"/>
        <end position="167"/>
    </location>
</feature>
<keyword evidence="1" id="KW-0175">Coiled coil</keyword>
<feature type="region of interest" description="Disordered" evidence="2">
    <location>
        <begin position="116"/>
        <end position="167"/>
    </location>
</feature>
<dbReference type="EMBL" id="BEYU01000019">
    <property type="protein sequence ID" value="GBG26253.1"/>
    <property type="molecule type" value="Genomic_DNA"/>
</dbReference>
<dbReference type="Proteomes" id="UP000241890">
    <property type="component" value="Unassembled WGS sequence"/>
</dbReference>
<keyword evidence="4" id="KW-1185">Reference proteome</keyword>
<proteinExistence type="predicted"/>
<protein>
    <submittedName>
        <fullName evidence="3">Uncharacterized protein</fullName>
    </submittedName>
</protein>
<gene>
    <name evidence="3" type="ORF">FCC1311_024742</name>
</gene>
<evidence type="ECO:0000256" key="2">
    <source>
        <dbReference type="SAM" id="MobiDB-lite"/>
    </source>
</evidence>
<dbReference type="AlphaFoldDB" id="A0A2R5GCD6"/>
<evidence type="ECO:0000313" key="4">
    <source>
        <dbReference type="Proteomes" id="UP000241890"/>
    </source>
</evidence>
<sequence>MSSRIPELANVYVVSTVDARKMFWLDSNHLRRLTPEVQGQSAFGVGRGTTYYKVSDLERLAISVHGKDNFEAKVQKRQRRKERAKEMKEAVDRAAEKAREDLLAKRKLAIREKENELSKARRVRGGETARTALGASASANVSSANTMTSSSSSSAAHPLSSGSSSSSSASLAAAKVAAQQEAAGYELKPKLRADLVKALRSQLRRMIRNGLSLSPSSIPQAILVEATCVLPEVFASLLGRPEDPTLRTFSQIGQTISLEATCETVLGCSGNDVRRSAGGSWLVIDTTEGGIMLEYLPSKFLLRIKTHTGHGDIDERYLTTPIGRWK</sequence>
<organism evidence="3 4">
    <name type="scientific">Hondaea fermentalgiana</name>
    <dbReference type="NCBI Taxonomy" id="2315210"/>
    <lineage>
        <taxon>Eukaryota</taxon>
        <taxon>Sar</taxon>
        <taxon>Stramenopiles</taxon>
        <taxon>Bigyra</taxon>
        <taxon>Labyrinthulomycetes</taxon>
        <taxon>Thraustochytrida</taxon>
        <taxon>Thraustochytriidae</taxon>
        <taxon>Hondaea</taxon>
    </lineage>
</organism>
<dbReference type="InParanoid" id="A0A2R5GCD6"/>
<evidence type="ECO:0000256" key="1">
    <source>
        <dbReference type="SAM" id="Coils"/>
    </source>
</evidence>
<name>A0A2R5GCD6_9STRA</name>
<reference evidence="3 4" key="1">
    <citation type="submission" date="2017-12" db="EMBL/GenBank/DDBJ databases">
        <title>Sequencing, de novo assembly and annotation of complete genome of a new Thraustochytrid species, strain FCC1311.</title>
        <authorList>
            <person name="Sedici K."/>
            <person name="Godart F."/>
            <person name="Aiese Cigliano R."/>
            <person name="Sanseverino W."/>
            <person name="Barakat M."/>
            <person name="Ortet P."/>
            <person name="Marechal E."/>
            <person name="Cagnac O."/>
            <person name="Amato A."/>
        </authorList>
    </citation>
    <scope>NUCLEOTIDE SEQUENCE [LARGE SCALE GENOMIC DNA]</scope>
</reference>
<accession>A0A2R5GCD6</accession>
<feature type="coiled-coil region" evidence="1">
    <location>
        <begin position="67"/>
        <end position="101"/>
    </location>
</feature>